<dbReference type="RefSeq" id="WP_133703952.1">
    <property type="nucleotide sequence ID" value="NZ_SNXS01000016.1"/>
</dbReference>
<gene>
    <name evidence="2" type="ORF">DES47_11661</name>
</gene>
<name>A0A4R6QDC9_9BURK</name>
<reference evidence="2 3" key="1">
    <citation type="submission" date="2019-03" db="EMBL/GenBank/DDBJ databases">
        <title>Genomic Encyclopedia of Type Strains, Phase IV (KMG-IV): sequencing the most valuable type-strain genomes for metagenomic binning, comparative biology and taxonomic classification.</title>
        <authorList>
            <person name="Goeker M."/>
        </authorList>
    </citation>
    <scope>NUCLEOTIDE SEQUENCE [LARGE SCALE GENOMIC DNA]</scope>
    <source>
        <strain evidence="2 3">DSM 16998</strain>
    </source>
</reference>
<proteinExistence type="predicted"/>
<evidence type="ECO:0000313" key="2">
    <source>
        <dbReference type="EMBL" id="TDP60461.1"/>
    </source>
</evidence>
<keyword evidence="3" id="KW-1185">Reference proteome</keyword>
<dbReference type="EMBL" id="SNXS01000016">
    <property type="protein sequence ID" value="TDP60461.1"/>
    <property type="molecule type" value="Genomic_DNA"/>
</dbReference>
<evidence type="ECO:0000259" key="1">
    <source>
        <dbReference type="Pfam" id="PF13468"/>
    </source>
</evidence>
<dbReference type="OrthoDB" id="9812467at2"/>
<sequence length="289" mass="31945">MRNLDHFVVTVEDLAAAQQAYRRLGFSVMPKARHAAIGTANHIIQLHDTYLELLGDLDQCSFEPLKQRFASRRAAGDGFYINCLTSTDLKPDRDALLAKRHACGEILSARRQVTMPDGSLDETASDCFYVWRDEPRLTSTLFYAAHGKPHVIWFEPWQSHPNTAMTTLSLTYASDDLRADEPYFTDLFGAAPAERGASSLIYKTPRGERFEVFTHEALHARYGQHTPARSGLAVRGVGIRYGVASLDVCRAALLSTGTPFTEAVGVITVAAEHACGVVTEFSQLPRKSL</sequence>
<feature type="domain" description="Glyoxalase-like" evidence="1">
    <location>
        <begin position="4"/>
        <end position="178"/>
    </location>
</feature>
<dbReference type="Gene3D" id="3.10.180.10">
    <property type="entry name" value="2,3-Dihydroxybiphenyl 1,2-Dioxygenase, domain 1"/>
    <property type="match status" value="1"/>
</dbReference>
<comment type="caution">
    <text evidence="2">The sequence shown here is derived from an EMBL/GenBank/DDBJ whole genome shotgun (WGS) entry which is preliminary data.</text>
</comment>
<dbReference type="Pfam" id="PF13468">
    <property type="entry name" value="Glyoxalase_3"/>
    <property type="match status" value="1"/>
</dbReference>
<dbReference type="InParanoid" id="A0A4R6QDC9"/>
<evidence type="ECO:0000313" key="3">
    <source>
        <dbReference type="Proteomes" id="UP000295361"/>
    </source>
</evidence>
<accession>A0A4R6QDC9</accession>
<dbReference type="InterPro" id="IPR025870">
    <property type="entry name" value="Glyoxalase-like_dom"/>
</dbReference>
<organism evidence="2 3">
    <name type="scientific">Roseateles toxinivorans</name>
    <dbReference type="NCBI Taxonomy" id="270368"/>
    <lineage>
        <taxon>Bacteria</taxon>
        <taxon>Pseudomonadati</taxon>
        <taxon>Pseudomonadota</taxon>
        <taxon>Betaproteobacteria</taxon>
        <taxon>Burkholderiales</taxon>
        <taxon>Sphaerotilaceae</taxon>
        <taxon>Roseateles</taxon>
    </lineage>
</organism>
<dbReference type="InterPro" id="IPR029068">
    <property type="entry name" value="Glyas_Bleomycin-R_OHBP_Dase"/>
</dbReference>
<dbReference type="SUPFAM" id="SSF54593">
    <property type="entry name" value="Glyoxalase/Bleomycin resistance protein/Dihydroxybiphenyl dioxygenase"/>
    <property type="match status" value="2"/>
</dbReference>
<dbReference type="AlphaFoldDB" id="A0A4R6QDC9"/>
<dbReference type="Proteomes" id="UP000295361">
    <property type="component" value="Unassembled WGS sequence"/>
</dbReference>
<protein>
    <submittedName>
        <fullName evidence="2">Glyoxalase-like protein</fullName>
    </submittedName>
</protein>